<keyword evidence="4" id="KW-1185">Reference proteome</keyword>
<dbReference type="AlphaFoldDB" id="A0A8J8T146"/>
<reference evidence="3" key="1">
    <citation type="submission" date="2019-06" db="EMBL/GenBank/DDBJ databases">
        <authorList>
            <person name="Zheng W."/>
        </authorList>
    </citation>
    <scope>NUCLEOTIDE SEQUENCE</scope>
    <source>
        <strain evidence="3">QDHG01</strain>
    </source>
</reference>
<organism evidence="3 4">
    <name type="scientific">Halteria grandinella</name>
    <dbReference type="NCBI Taxonomy" id="5974"/>
    <lineage>
        <taxon>Eukaryota</taxon>
        <taxon>Sar</taxon>
        <taxon>Alveolata</taxon>
        <taxon>Ciliophora</taxon>
        <taxon>Intramacronucleata</taxon>
        <taxon>Spirotrichea</taxon>
        <taxon>Stichotrichia</taxon>
        <taxon>Sporadotrichida</taxon>
        <taxon>Halteriidae</taxon>
        <taxon>Halteria</taxon>
    </lineage>
</organism>
<sequence>MEQTNIQQSPGAVSEDGPDIFQVPKHIIDKEHSYEEDGIHSYFRHSQSYSKYAKDTVIGGEIIINKAKKVILDCDPGGDDAQALVLAFHLAKKLGIEIIGVTTVAGNAVLEQVVWNAQMCMTTCEVPLSVPLLRGEELGGGVKGKELAEYFYGPDGFGGTLLEYQKENPTAPRPHLIEDESAVDFLIRITKEQPGEITIICLAPLSNLSVAQKKDPLFATRVKDLVILGGTYLAQGNTDYYCSEFNFFKDPEAAQHVFDDFSDIVMVPVEACRVFRGMPKDIVEKPFIQTQTKRGKLVYDSFRVAFRNLRNHYETNDPLAVAIAMMPELAQEVIEKCCYVEAKGKFTKGMVFIDWHELMPQQSKDHHANKNPRRPVKIVTQVKIMEIMELLMESVLIE</sequence>
<name>A0A8J8T146_HALGN</name>
<proteinExistence type="inferred from homology"/>
<dbReference type="Proteomes" id="UP000785679">
    <property type="component" value="Unassembled WGS sequence"/>
</dbReference>
<accession>A0A8J8T146</accession>
<gene>
    <name evidence="3" type="ORF">FGO68_gene15576</name>
</gene>
<dbReference type="OrthoDB" id="432381at2759"/>
<dbReference type="PANTHER" id="PTHR46190">
    <property type="entry name" value="SI:CH211-201H21.5-RELATED"/>
    <property type="match status" value="1"/>
</dbReference>
<dbReference type="PANTHER" id="PTHR46190:SF1">
    <property type="entry name" value="SI:CH211-201H21.5"/>
    <property type="match status" value="1"/>
</dbReference>
<feature type="domain" description="Inosine/uridine-preferring nucleoside hydrolase" evidence="2">
    <location>
        <begin position="70"/>
        <end position="383"/>
    </location>
</feature>
<dbReference type="Pfam" id="PF01156">
    <property type="entry name" value="IU_nuc_hydro"/>
    <property type="match status" value="1"/>
</dbReference>
<dbReference type="InterPro" id="IPR036452">
    <property type="entry name" value="Ribo_hydro-like"/>
</dbReference>
<evidence type="ECO:0000259" key="2">
    <source>
        <dbReference type="Pfam" id="PF01156"/>
    </source>
</evidence>
<evidence type="ECO:0000256" key="1">
    <source>
        <dbReference type="ARBA" id="ARBA00009176"/>
    </source>
</evidence>
<evidence type="ECO:0000313" key="4">
    <source>
        <dbReference type="Proteomes" id="UP000785679"/>
    </source>
</evidence>
<dbReference type="InterPro" id="IPR052775">
    <property type="entry name" value="IUN_hydrolase"/>
</dbReference>
<dbReference type="SUPFAM" id="SSF53590">
    <property type="entry name" value="Nucleoside hydrolase"/>
    <property type="match status" value="1"/>
</dbReference>
<dbReference type="EMBL" id="RRYP01010997">
    <property type="protein sequence ID" value="TNV78035.1"/>
    <property type="molecule type" value="Genomic_DNA"/>
</dbReference>
<dbReference type="InterPro" id="IPR001910">
    <property type="entry name" value="Inosine/uridine_hydrolase_dom"/>
</dbReference>
<comment type="caution">
    <text evidence="3">The sequence shown here is derived from an EMBL/GenBank/DDBJ whole genome shotgun (WGS) entry which is preliminary data.</text>
</comment>
<evidence type="ECO:0000313" key="3">
    <source>
        <dbReference type="EMBL" id="TNV78035.1"/>
    </source>
</evidence>
<dbReference type="Gene3D" id="3.90.245.10">
    <property type="entry name" value="Ribonucleoside hydrolase-like"/>
    <property type="match status" value="1"/>
</dbReference>
<comment type="similarity">
    <text evidence="1">Belongs to the IUNH family.</text>
</comment>
<protein>
    <recommendedName>
        <fullName evidence="2">Inosine/uridine-preferring nucleoside hydrolase domain-containing protein</fullName>
    </recommendedName>
</protein>
<dbReference type="GO" id="GO:0016799">
    <property type="term" value="F:hydrolase activity, hydrolyzing N-glycosyl compounds"/>
    <property type="evidence" value="ECO:0007669"/>
    <property type="project" value="InterPro"/>
</dbReference>